<dbReference type="PANTHER" id="PTHR15407">
    <property type="entry name" value="FUKUTIN-RELATED"/>
    <property type="match status" value="1"/>
</dbReference>
<dbReference type="InParanoid" id="C4JLB7"/>
<feature type="domain" description="LicD/FKTN/FKRP nucleotidyltransferase" evidence="6">
    <location>
        <begin position="80"/>
        <end position="190"/>
    </location>
</feature>
<keyword evidence="8" id="KW-1185">Reference proteome</keyword>
<dbReference type="eggNOG" id="ENOG502QREF">
    <property type="taxonomic scope" value="Eukaryota"/>
</dbReference>
<protein>
    <recommendedName>
        <fullName evidence="6">LicD/FKTN/FKRP nucleotidyltransferase domain-containing protein</fullName>
    </recommendedName>
</protein>
<dbReference type="EMBL" id="CH476616">
    <property type="protein sequence ID" value="EEP78779.1"/>
    <property type="molecule type" value="Genomic_DNA"/>
</dbReference>
<name>C4JLB7_UNCRE</name>
<keyword evidence="2" id="KW-0812">Transmembrane</keyword>
<comment type="subcellular location">
    <subcellularLocation>
        <location evidence="1">Membrane</location>
        <topology evidence="1">Single-pass membrane protein</topology>
    </subcellularLocation>
</comment>
<evidence type="ECO:0000256" key="2">
    <source>
        <dbReference type="ARBA" id="ARBA00022692"/>
    </source>
</evidence>
<dbReference type="PANTHER" id="PTHR15407:SF28">
    <property type="entry name" value="RIBITOL-5-PHOSPHATE TRANSFERASE FKTN"/>
    <property type="match status" value="1"/>
</dbReference>
<dbReference type="GO" id="GO:0016020">
    <property type="term" value="C:membrane"/>
    <property type="evidence" value="ECO:0007669"/>
    <property type="project" value="UniProtKB-SubCell"/>
</dbReference>
<keyword evidence="5" id="KW-0732">Signal</keyword>
<dbReference type="VEuPathDB" id="FungiDB:UREG_03625"/>
<dbReference type="GO" id="GO:0009100">
    <property type="term" value="P:glycoprotein metabolic process"/>
    <property type="evidence" value="ECO:0007669"/>
    <property type="project" value="UniProtKB-ARBA"/>
</dbReference>
<evidence type="ECO:0000256" key="1">
    <source>
        <dbReference type="ARBA" id="ARBA00004167"/>
    </source>
</evidence>
<dbReference type="AlphaFoldDB" id="C4JLB7"/>
<reference evidence="8" key="1">
    <citation type="journal article" date="2009" name="Genome Res.">
        <title>Comparative genomic analyses of the human fungal pathogens Coccidioides and their relatives.</title>
        <authorList>
            <person name="Sharpton T.J."/>
            <person name="Stajich J.E."/>
            <person name="Rounsley S.D."/>
            <person name="Gardner M.J."/>
            <person name="Wortman J.R."/>
            <person name="Jordar V.S."/>
            <person name="Maiti R."/>
            <person name="Kodira C.D."/>
            <person name="Neafsey D.E."/>
            <person name="Zeng Q."/>
            <person name="Hung C.-Y."/>
            <person name="McMahan C."/>
            <person name="Muszewska A."/>
            <person name="Grynberg M."/>
            <person name="Mandel M.A."/>
            <person name="Kellner E.M."/>
            <person name="Barker B.M."/>
            <person name="Galgiani J.N."/>
            <person name="Orbach M.J."/>
            <person name="Kirkland T.N."/>
            <person name="Cole G.T."/>
            <person name="Henn M.R."/>
            <person name="Birren B.W."/>
            <person name="Taylor J.W."/>
        </authorList>
    </citation>
    <scope>NUCLEOTIDE SEQUENCE [LARGE SCALE GENOMIC DNA]</scope>
    <source>
        <strain evidence="8">UAMH 1704</strain>
    </source>
</reference>
<organism evidence="7 8">
    <name type="scientific">Uncinocarpus reesii (strain UAMH 1704)</name>
    <dbReference type="NCBI Taxonomy" id="336963"/>
    <lineage>
        <taxon>Eukaryota</taxon>
        <taxon>Fungi</taxon>
        <taxon>Dikarya</taxon>
        <taxon>Ascomycota</taxon>
        <taxon>Pezizomycotina</taxon>
        <taxon>Eurotiomycetes</taxon>
        <taxon>Eurotiomycetidae</taxon>
        <taxon>Onygenales</taxon>
        <taxon>Onygenaceae</taxon>
        <taxon>Uncinocarpus</taxon>
    </lineage>
</organism>
<evidence type="ECO:0000256" key="5">
    <source>
        <dbReference type="SAM" id="SignalP"/>
    </source>
</evidence>
<gene>
    <name evidence="7" type="ORF">UREG_03625</name>
</gene>
<evidence type="ECO:0000313" key="7">
    <source>
        <dbReference type="EMBL" id="EEP78779.1"/>
    </source>
</evidence>
<evidence type="ECO:0000259" key="6">
    <source>
        <dbReference type="Pfam" id="PF04991"/>
    </source>
</evidence>
<keyword evidence="4" id="KW-0472">Membrane</keyword>
<dbReference type="OrthoDB" id="444255at2759"/>
<accession>C4JLB7</accession>
<dbReference type="InterPro" id="IPR007074">
    <property type="entry name" value="LicD/FKTN/FKRP_NTP_transf"/>
</dbReference>
<dbReference type="STRING" id="336963.C4JLB7"/>
<evidence type="ECO:0000313" key="8">
    <source>
        <dbReference type="Proteomes" id="UP000002058"/>
    </source>
</evidence>
<sequence length="290" mass="34388">MRYRWLLVLISICQTATALPSLVLGLRNALDPEANKYFHEPGRDDILGHYDLRYFKGVVTYEQRTDTLTHMVAAYLKFFRERGLDTWIAHGTLLGWWWNGRPAEILPWDWDVDTQVTGATLAYMGERLNRTIYTYRSPDKKTKRKYLLDVNPWSKERVHGDGQNIIDARWIDVRNGLYIDITGLSELDPVQNRGVLSCKNFHDYNITDLYPMRESTFEGVPVKIPFKYDEILIEEYGHKALVVTEYENHNWDTHLKEWVSNKETMKKIERELRTRGQARWRFQESWRPIS</sequence>
<dbReference type="Proteomes" id="UP000002058">
    <property type="component" value="Unassembled WGS sequence"/>
</dbReference>
<dbReference type="InterPro" id="IPR009644">
    <property type="entry name" value="FKTN/MNN4/W02B3.4-1"/>
</dbReference>
<dbReference type="GeneID" id="8443758"/>
<proteinExistence type="predicted"/>
<keyword evidence="3" id="KW-1133">Transmembrane helix</keyword>
<dbReference type="RefSeq" id="XP_002544108.1">
    <property type="nucleotide sequence ID" value="XM_002544062.1"/>
</dbReference>
<feature type="signal peptide" evidence="5">
    <location>
        <begin position="1"/>
        <end position="18"/>
    </location>
</feature>
<dbReference type="KEGG" id="ure:UREG_03625"/>
<evidence type="ECO:0000256" key="4">
    <source>
        <dbReference type="ARBA" id="ARBA00023136"/>
    </source>
</evidence>
<dbReference type="Pfam" id="PF04991">
    <property type="entry name" value="LicD"/>
    <property type="match status" value="1"/>
</dbReference>
<dbReference type="HOGENOM" id="CLU_052528_0_1_1"/>
<feature type="chain" id="PRO_5002939350" description="LicD/FKTN/FKRP nucleotidyltransferase domain-containing protein" evidence="5">
    <location>
        <begin position="19"/>
        <end position="290"/>
    </location>
</feature>
<dbReference type="OMA" id="ILGHYDT"/>
<evidence type="ECO:0000256" key="3">
    <source>
        <dbReference type="ARBA" id="ARBA00022989"/>
    </source>
</evidence>